<accession>A0ABM7ZTR3</accession>
<evidence type="ECO:0000313" key="2">
    <source>
        <dbReference type="Proteomes" id="UP001059597"/>
    </source>
</evidence>
<dbReference type="EMBL" id="AP026073">
    <property type="protein sequence ID" value="BDM69529.1"/>
    <property type="molecule type" value="Genomic_DNA"/>
</dbReference>
<dbReference type="Proteomes" id="UP001059597">
    <property type="component" value="Chromosome"/>
</dbReference>
<dbReference type="Gene3D" id="1.10.1200.10">
    <property type="entry name" value="ACP-like"/>
    <property type="match status" value="1"/>
</dbReference>
<name>A0ABM7ZTR3_STRNI</name>
<dbReference type="InterPro" id="IPR036736">
    <property type="entry name" value="ACP-like_sf"/>
</dbReference>
<keyword evidence="2" id="KW-1185">Reference proteome</keyword>
<evidence type="ECO:0000313" key="1">
    <source>
        <dbReference type="EMBL" id="BDM69529.1"/>
    </source>
</evidence>
<protein>
    <recommendedName>
        <fullName evidence="3">Carrier domain-containing protein</fullName>
    </recommendedName>
</protein>
<reference evidence="1" key="1">
    <citation type="submission" date="2022-06" db="EMBL/GenBank/DDBJ databases">
        <title>Complete genome sequence of Streptomyces nigrescens HEK616.</title>
        <authorList>
            <person name="Asamizu S."/>
            <person name="Onaka H."/>
        </authorList>
    </citation>
    <scope>NUCLEOTIDE SEQUENCE</scope>
    <source>
        <strain evidence="1">HEK616</strain>
    </source>
</reference>
<sequence length="87" mass="9076">MEFNADPSLPSSENSAEVAENLWKEILGSGADLGKGFLENGGDSFRAVLLSSRLYELTGREVEYLDVLEADGAGAIARLLAADGAGS</sequence>
<gene>
    <name evidence="1" type="ORF">HEK616_30160</name>
</gene>
<evidence type="ECO:0008006" key="3">
    <source>
        <dbReference type="Google" id="ProtNLM"/>
    </source>
</evidence>
<dbReference type="SUPFAM" id="SSF47336">
    <property type="entry name" value="ACP-like"/>
    <property type="match status" value="1"/>
</dbReference>
<organism evidence="1 2">
    <name type="scientific">Streptomyces nigrescens</name>
    <dbReference type="NCBI Taxonomy" id="1920"/>
    <lineage>
        <taxon>Bacteria</taxon>
        <taxon>Bacillati</taxon>
        <taxon>Actinomycetota</taxon>
        <taxon>Actinomycetes</taxon>
        <taxon>Kitasatosporales</taxon>
        <taxon>Streptomycetaceae</taxon>
        <taxon>Streptomyces</taxon>
    </lineage>
</organism>
<dbReference type="RefSeq" id="WP_261953419.1">
    <property type="nucleotide sequence ID" value="NZ_AP026073.1"/>
</dbReference>
<proteinExistence type="predicted"/>